<gene>
    <name evidence="1" type="ORF">SAMN06265361_103155</name>
</gene>
<dbReference type="RefSeq" id="WP_284724215.1">
    <property type="nucleotide sequence ID" value="NZ_FXTU01000003.1"/>
</dbReference>
<dbReference type="AlphaFoldDB" id="A0AA45WNG3"/>
<comment type="caution">
    <text evidence="1">The sequence shown here is derived from an EMBL/GenBank/DDBJ whole genome shotgun (WGS) entry which is preliminary data.</text>
</comment>
<proteinExistence type="predicted"/>
<evidence type="ECO:0000313" key="2">
    <source>
        <dbReference type="Proteomes" id="UP001157946"/>
    </source>
</evidence>
<keyword evidence="2" id="KW-1185">Reference proteome</keyword>
<protein>
    <submittedName>
        <fullName evidence="1">Uncharacterized protein</fullName>
    </submittedName>
</protein>
<sequence length="99" mass="11181">MYYDDYDPYYSEADDEFVYADDDGYVKQFPPRSPFRVAPETLRMYVGQIVNVVIRGVSVTPLRVYVADVNPYGDATLISCRGNAPQRMVVSARDVTIVG</sequence>
<organism evidence="1 2">
    <name type="scientific">Laceyella tengchongensis</name>
    <dbReference type="NCBI Taxonomy" id="574699"/>
    <lineage>
        <taxon>Bacteria</taxon>
        <taxon>Bacillati</taxon>
        <taxon>Bacillota</taxon>
        <taxon>Bacilli</taxon>
        <taxon>Bacillales</taxon>
        <taxon>Thermoactinomycetaceae</taxon>
        <taxon>Laceyella</taxon>
    </lineage>
</organism>
<dbReference type="EMBL" id="FXTU01000003">
    <property type="protein sequence ID" value="SMP18629.1"/>
    <property type="molecule type" value="Genomic_DNA"/>
</dbReference>
<name>A0AA45WNG3_9BACL</name>
<evidence type="ECO:0000313" key="1">
    <source>
        <dbReference type="EMBL" id="SMP18629.1"/>
    </source>
</evidence>
<accession>A0AA45WNG3</accession>
<reference evidence="1" key="1">
    <citation type="submission" date="2017-05" db="EMBL/GenBank/DDBJ databases">
        <authorList>
            <person name="Varghese N."/>
            <person name="Submissions S."/>
        </authorList>
    </citation>
    <scope>NUCLEOTIDE SEQUENCE</scope>
    <source>
        <strain evidence="1">DSM 45262</strain>
    </source>
</reference>
<dbReference type="Proteomes" id="UP001157946">
    <property type="component" value="Unassembled WGS sequence"/>
</dbReference>